<organism evidence="2 3">
    <name type="scientific">Candidatus Jettenia ecosi</name>
    <dbReference type="NCBI Taxonomy" id="2494326"/>
    <lineage>
        <taxon>Bacteria</taxon>
        <taxon>Pseudomonadati</taxon>
        <taxon>Planctomycetota</taxon>
        <taxon>Candidatus Brocadiia</taxon>
        <taxon>Candidatus Brocadiales</taxon>
        <taxon>Candidatus Brocadiaceae</taxon>
        <taxon>Candidatus Jettenia</taxon>
    </lineage>
</organism>
<dbReference type="InterPro" id="IPR012312">
    <property type="entry name" value="Hemerythrin-like"/>
</dbReference>
<feature type="domain" description="Hemerythrin-like" evidence="1">
    <location>
        <begin position="20"/>
        <end position="123"/>
    </location>
</feature>
<evidence type="ECO:0000259" key="1">
    <source>
        <dbReference type="Pfam" id="PF01814"/>
    </source>
</evidence>
<accession>A0A533QD43</accession>
<comment type="caution">
    <text evidence="2">The sequence shown here is derived from an EMBL/GenBank/DDBJ whole genome shotgun (WGS) entry which is preliminary data.</text>
</comment>
<proteinExistence type="predicted"/>
<dbReference type="Pfam" id="PF01814">
    <property type="entry name" value="Hemerythrin"/>
    <property type="match status" value="1"/>
</dbReference>
<dbReference type="EMBL" id="SULG01000015">
    <property type="protein sequence ID" value="TLD42665.1"/>
    <property type="molecule type" value="Genomic_DNA"/>
</dbReference>
<reference evidence="2 3" key="1">
    <citation type="submission" date="2019-04" db="EMBL/GenBank/DDBJ databases">
        <title>Genome of a novel bacterium Candidatus Jettenia ecosi reconstructed from metagenome of an anammox bioreactor.</title>
        <authorList>
            <person name="Mardanov A.V."/>
            <person name="Beletsky A.V."/>
            <person name="Ravin N.V."/>
            <person name="Botchkova E.A."/>
            <person name="Litti Y.V."/>
            <person name="Nozhevnikova A.N."/>
        </authorList>
    </citation>
    <scope>NUCLEOTIDE SEQUENCE [LARGE SCALE GENOMIC DNA]</scope>
    <source>
        <strain evidence="2">J2</strain>
    </source>
</reference>
<name>A0A533QD43_9BACT</name>
<evidence type="ECO:0000313" key="3">
    <source>
        <dbReference type="Proteomes" id="UP000319783"/>
    </source>
</evidence>
<sequence length="174" mass="19703">MLKVKKILERGMIRMVKLDPIVEFREDHRKVRDGLLELMEALQSKDVARARTILGKINVVVGPHFRYEEETLYPALRVLLGEYVDQLLKEHDGVIATARFCAELLKKDSLTGEEAKQAVSAARALLIHVSNCDGLSILSERLNKKEIDTLSEKLAIARKADVSLLDWADTIRNK</sequence>
<protein>
    <recommendedName>
        <fullName evidence="1">Hemerythrin-like domain-containing protein</fullName>
    </recommendedName>
</protein>
<dbReference type="Proteomes" id="UP000319783">
    <property type="component" value="Unassembled WGS sequence"/>
</dbReference>
<evidence type="ECO:0000313" key="2">
    <source>
        <dbReference type="EMBL" id="TLD42665.1"/>
    </source>
</evidence>
<gene>
    <name evidence="2" type="ORF">JETT_1008</name>
</gene>
<dbReference type="AlphaFoldDB" id="A0A533QD43"/>
<dbReference type="Gene3D" id="1.20.120.520">
    <property type="entry name" value="nmb1532 protein domain like"/>
    <property type="match status" value="1"/>
</dbReference>